<dbReference type="EC" id="3.1.3.1" evidence="1"/>
<dbReference type="Gene3D" id="3.40.720.10">
    <property type="entry name" value="Alkaline Phosphatase, subunit A"/>
    <property type="match status" value="1"/>
</dbReference>
<dbReference type="InterPro" id="IPR001952">
    <property type="entry name" value="Alkaline_phosphatase"/>
</dbReference>
<dbReference type="EMBL" id="JAKIXB020000024">
    <property type="protein sequence ID" value="KAL1598168.1"/>
    <property type="molecule type" value="Genomic_DNA"/>
</dbReference>
<dbReference type="Pfam" id="PF00245">
    <property type="entry name" value="Alk_phosphatase"/>
    <property type="match status" value="1"/>
</dbReference>
<organism evidence="2 3">
    <name type="scientific">Nothophoma quercina</name>
    <dbReference type="NCBI Taxonomy" id="749835"/>
    <lineage>
        <taxon>Eukaryota</taxon>
        <taxon>Fungi</taxon>
        <taxon>Dikarya</taxon>
        <taxon>Ascomycota</taxon>
        <taxon>Pezizomycotina</taxon>
        <taxon>Dothideomycetes</taxon>
        <taxon>Pleosporomycetidae</taxon>
        <taxon>Pleosporales</taxon>
        <taxon>Pleosporineae</taxon>
        <taxon>Didymellaceae</taxon>
        <taxon>Nothophoma</taxon>
    </lineage>
</organism>
<reference evidence="2 3" key="1">
    <citation type="submission" date="2024-02" db="EMBL/GenBank/DDBJ databases">
        <title>De novo assembly and annotation of 12 fungi associated with fruit tree decline syndrome in Ontario, Canada.</title>
        <authorList>
            <person name="Sulman M."/>
            <person name="Ellouze W."/>
            <person name="Ilyukhin E."/>
        </authorList>
    </citation>
    <scope>NUCLEOTIDE SEQUENCE [LARGE SCALE GENOMIC DNA]</scope>
    <source>
        <strain evidence="2 3">M97-236</strain>
    </source>
</reference>
<protein>
    <recommendedName>
        <fullName evidence="1">alkaline phosphatase</fullName>
        <ecNumber evidence="1">3.1.3.1</ecNumber>
    </recommendedName>
</protein>
<evidence type="ECO:0000256" key="1">
    <source>
        <dbReference type="ARBA" id="ARBA00012647"/>
    </source>
</evidence>
<comment type="caution">
    <text evidence="2">The sequence shown here is derived from an EMBL/GenBank/DDBJ whole genome shotgun (WGS) entry which is preliminary data.</text>
</comment>
<evidence type="ECO:0000313" key="3">
    <source>
        <dbReference type="Proteomes" id="UP001521222"/>
    </source>
</evidence>
<dbReference type="SUPFAM" id="SSF53649">
    <property type="entry name" value="Alkaline phosphatase-like"/>
    <property type="match status" value="1"/>
</dbReference>
<gene>
    <name evidence="2" type="ORF">SLS59_007178</name>
</gene>
<evidence type="ECO:0000313" key="2">
    <source>
        <dbReference type="EMBL" id="KAL1598168.1"/>
    </source>
</evidence>
<keyword evidence="3" id="KW-1185">Reference proteome</keyword>
<dbReference type="Proteomes" id="UP001521222">
    <property type="component" value="Unassembled WGS sequence"/>
</dbReference>
<name>A0ABR3R1S5_9PLEO</name>
<accession>A0ABR3R1S5</accession>
<dbReference type="InterPro" id="IPR017850">
    <property type="entry name" value="Alkaline_phosphatase_core_sf"/>
</dbReference>
<proteinExistence type="predicted"/>
<sequence>MNAMKFVREWIDEHPDTMMMSAADHECGGLTLSGLKPLPLKGASMTTEHAEMLWDNYNGTDKRAYLKSTILPGYGLGDLSAAEVDTLPKNNRLASDMSSRLSKKAGVNWSTGGHTASDITLFGYDAGWRSGNLRSDMAGNWDNTQVPRYIEGL</sequence>